<dbReference type="Gene3D" id="3.40.50.720">
    <property type="entry name" value="NAD(P)-binding Rossmann-like Domain"/>
    <property type="match status" value="1"/>
</dbReference>
<dbReference type="InterPro" id="IPR018931">
    <property type="entry name" value="DUF2520"/>
</dbReference>
<gene>
    <name evidence="2" type="ORF">CBS1_05575</name>
</gene>
<dbReference type="InterPro" id="IPR036291">
    <property type="entry name" value="NAD(P)-bd_dom_sf"/>
</dbReference>
<sequence length="271" mass="29844">MHLVGEGISALSNIVVNVIGVGRVSSSLTRNLSGKVKFGYVISRDKRKAESLAKEISAEAKTYDDDFLLNGVLLIGVGDSVLADIPKMLQGKVGSDVIAIHFSGFLPSDILPQDWSPASMHPNCAVANEWQKFNDVVFGIEGAEKGLQIAKCLVELIGAKYVVIPKEKKAEYHLAAVIASNFPVALAYLSQRLYMDIGFSEELSRKVISKLLESVSQNIGSKQLKDALTGPIKRGDWEVVESERKIFNAKFPEYKTLYEIMVEILREINEQ</sequence>
<dbReference type="EMBL" id="CP026721">
    <property type="protein sequence ID" value="QAV33241.1"/>
    <property type="molecule type" value="Genomic_DNA"/>
</dbReference>
<dbReference type="PANTHER" id="PTHR40459:SF1">
    <property type="entry name" value="CONSERVED HYPOTHETICAL ALANINE AND LEUCINE RICH PROTEIN"/>
    <property type="match status" value="1"/>
</dbReference>
<reference evidence="2 3" key="1">
    <citation type="submission" date="2018-01" db="EMBL/GenBank/DDBJ databases">
        <title>The whole genome sequencing and assembly of Fervidobacterium changbaicum CBS-1 strain.</title>
        <authorList>
            <person name="Kim J.-Y."/>
            <person name="Park M.-K."/>
            <person name="Yi H."/>
            <person name="Bahn Y.-S."/>
            <person name="Kim J.F."/>
            <person name="Lee D.-W."/>
        </authorList>
    </citation>
    <scope>NUCLEOTIDE SEQUENCE [LARGE SCALE GENOMIC DNA]</scope>
    <source>
        <strain evidence="2 3">CBS-1</strain>
    </source>
</reference>
<evidence type="ECO:0000313" key="3">
    <source>
        <dbReference type="Proteomes" id="UP000288947"/>
    </source>
</evidence>
<accession>A0AAE5XBN0</accession>
<name>A0AAE5XBN0_9BACT</name>
<dbReference type="PANTHER" id="PTHR40459">
    <property type="entry name" value="CONSERVED HYPOTHETICAL ALANINE AND LEUCINE RICH PROTEIN"/>
    <property type="match status" value="1"/>
</dbReference>
<protein>
    <submittedName>
        <fullName evidence="2">DUF2520 domain-containing protein</fullName>
    </submittedName>
</protein>
<dbReference type="InterPro" id="IPR008927">
    <property type="entry name" value="6-PGluconate_DH-like_C_sf"/>
</dbReference>
<dbReference type="Gene3D" id="1.10.1040.20">
    <property type="entry name" value="ProC-like, C-terminal domain"/>
    <property type="match status" value="1"/>
</dbReference>
<dbReference type="RefSeq" id="WP_052107212.1">
    <property type="nucleotide sequence ID" value="NZ_CP026721.1"/>
</dbReference>
<dbReference type="Proteomes" id="UP000288947">
    <property type="component" value="Chromosome"/>
</dbReference>
<dbReference type="Pfam" id="PF10728">
    <property type="entry name" value="DUF2520"/>
    <property type="match status" value="1"/>
</dbReference>
<evidence type="ECO:0000259" key="1">
    <source>
        <dbReference type="Pfam" id="PF10728"/>
    </source>
</evidence>
<feature type="domain" description="DUF2520" evidence="1">
    <location>
        <begin position="136"/>
        <end position="262"/>
    </location>
</feature>
<dbReference type="InterPro" id="IPR037108">
    <property type="entry name" value="TM1727-like_C_sf"/>
</dbReference>
<keyword evidence="3" id="KW-1185">Reference proteome</keyword>
<organism evidence="2 3">
    <name type="scientific">Fervidobacterium changbaicum</name>
    <dbReference type="NCBI Taxonomy" id="310769"/>
    <lineage>
        <taxon>Bacteria</taxon>
        <taxon>Thermotogati</taxon>
        <taxon>Thermotogota</taxon>
        <taxon>Thermotogae</taxon>
        <taxon>Thermotogales</taxon>
        <taxon>Fervidobacteriaceae</taxon>
        <taxon>Fervidobacterium</taxon>
    </lineage>
</organism>
<dbReference type="AlphaFoldDB" id="A0AAE5XBN0"/>
<dbReference type="SUPFAM" id="SSF48179">
    <property type="entry name" value="6-phosphogluconate dehydrogenase C-terminal domain-like"/>
    <property type="match status" value="1"/>
</dbReference>
<evidence type="ECO:0000313" key="2">
    <source>
        <dbReference type="EMBL" id="QAV33241.1"/>
    </source>
</evidence>
<proteinExistence type="predicted"/>
<dbReference type="SUPFAM" id="SSF51735">
    <property type="entry name" value="NAD(P)-binding Rossmann-fold domains"/>
    <property type="match status" value="1"/>
</dbReference>